<dbReference type="Proteomes" id="UP000346198">
    <property type="component" value="Unassembled WGS sequence"/>
</dbReference>
<reference evidence="2 3" key="1">
    <citation type="submission" date="2019-04" db="EMBL/GenBank/DDBJ databases">
        <authorList>
            <person name="Van Vliet M D."/>
        </authorList>
    </citation>
    <scope>NUCLEOTIDE SEQUENCE [LARGE SCALE GENOMIC DNA]</scope>
    <source>
        <strain evidence="2 3">F21</strain>
    </source>
</reference>
<keyword evidence="3" id="KW-1185">Reference proteome</keyword>
<proteinExistence type="predicted"/>
<sequence length="121" mass="14042">MASEGVKGRVPVKLGLLHNVVIQGLAPFSGWLNYFRVGLSKKLIQELNRWIIRRLRVFLWKQWKLPRTKVRNLKGLGISHNDALKLGNTRKGPWAVSDYMLMNFALPAQWFVKNHGLIRLR</sequence>
<evidence type="ECO:0000313" key="3">
    <source>
        <dbReference type="Proteomes" id="UP000346198"/>
    </source>
</evidence>
<dbReference type="AlphaFoldDB" id="A0A6C2USW3"/>
<dbReference type="Pfam" id="PF08388">
    <property type="entry name" value="GIIM"/>
    <property type="match status" value="1"/>
</dbReference>
<evidence type="ECO:0000313" key="2">
    <source>
        <dbReference type="EMBL" id="VGO23358.1"/>
    </source>
</evidence>
<name>A0A6C2USW3_9BACT</name>
<feature type="domain" description="Group II intron maturase-specific" evidence="1">
    <location>
        <begin position="29"/>
        <end position="72"/>
    </location>
</feature>
<dbReference type="InterPro" id="IPR013597">
    <property type="entry name" value="Mat_intron_G2"/>
</dbReference>
<evidence type="ECO:0000259" key="1">
    <source>
        <dbReference type="Pfam" id="PF08388"/>
    </source>
</evidence>
<organism evidence="2 3">
    <name type="scientific">Pontiella sulfatireligans</name>
    <dbReference type="NCBI Taxonomy" id="2750658"/>
    <lineage>
        <taxon>Bacteria</taxon>
        <taxon>Pseudomonadati</taxon>
        <taxon>Kiritimatiellota</taxon>
        <taxon>Kiritimatiellia</taxon>
        <taxon>Kiritimatiellales</taxon>
        <taxon>Pontiellaceae</taxon>
        <taxon>Pontiella</taxon>
    </lineage>
</organism>
<dbReference type="EMBL" id="CAAHFH010000003">
    <property type="protein sequence ID" value="VGO23358.1"/>
    <property type="molecule type" value="Genomic_DNA"/>
</dbReference>
<gene>
    <name evidence="2" type="ORF">SCARR_05465</name>
</gene>
<accession>A0A6C2USW3</accession>
<protein>
    <recommendedName>
        <fullName evidence="1">Group II intron maturase-specific domain-containing protein</fullName>
    </recommendedName>
</protein>